<evidence type="ECO:0000313" key="2">
    <source>
        <dbReference type="Proteomes" id="UP000689195"/>
    </source>
</evidence>
<dbReference type="EMBL" id="CAJJDO010000052">
    <property type="protein sequence ID" value="CAD8169993.1"/>
    <property type="molecule type" value="Genomic_DNA"/>
</dbReference>
<protein>
    <submittedName>
        <fullName evidence="1">Uncharacterized protein</fullName>
    </submittedName>
</protein>
<gene>
    <name evidence="1" type="ORF">PPENT_87.1.T0520086</name>
</gene>
<dbReference type="AlphaFoldDB" id="A0A8S1V0F2"/>
<name>A0A8S1V0F2_9CILI</name>
<reference evidence="1" key="1">
    <citation type="submission" date="2021-01" db="EMBL/GenBank/DDBJ databases">
        <authorList>
            <consortium name="Genoscope - CEA"/>
            <person name="William W."/>
        </authorList>
    </citation>
    <scope>NUCLEOTIDE SEQUENCE</scope>
</reference>
<dbReference type="Proteomes" id="UP000689195">
    <property type="component" value="Unassembled WGS sequence"/>
</dbReference>
<keyword evidence="2" id="KW-1185">Reference proteome</keyword>
<evidence type="ECO:0000313" key="1">
    <source>
        <dbReference type="EMBL" id="CAD8169993.1"/>
    </source>
</evidence>
<sequence>MSSVQHYLLRKQIALIQHPNIFMTQHDIDESQLYRDGKIVPYYVVGKPEIIDKRLNKSQPIEEIIQVNRKIKPTTYKEFKNKQSQQLSVQEEAEFIQIDMEPSQVENEIQQILNRKTQQQQQYLHLKKLSKADQAAAAKDDRIIKQFENQQQKWQRRVVSSAQQCNRPISQSIYNQIQVERERLEDKKLLEIIQTDAERYGNKLWERQLRSSSDAVEQHKKIKEQGHEIIKNPHYQAIYKRPRSIAQRFEERKDKVNEVASVGQQLDNLQIEGENKLVKETQSVQKMLNEHKIKDQNDNIVKRKNPAIFKKIVPVDQVNGSYEIISLNYDKQVLRQKGKLDIFKQFF</sequence>
<comment type="caution">
    <text evidence="1">The sequence shown here is derived from an EMBL/GenBank/DDBJ whole genome shotgun (WGS) entry which is preliminary data.</text>
</comment>
<accession>A0A8S1V0F2</accession>
<proteinExistence type="predicted"/>
<dbReference type="OrthoDB" id="290563at2759"/>
<organism evidence="1 2">
    <name type="scientific">Paramecium pentaurelia</name>
    <dbReference type="NCBI Taxonomy" id="43138"/>
    <lineage>
        <taxon>Eukaryota</taxon>
        <taxon>Sar</taxon>
        <taxon>Alveolata</taxon>
        <taxon>Ciliophora</taxon>
        <taxon>Intramacronucleata</taxon>
        <taxon>Oligohymenophorea</taxon>
        <taxon>Peniculida</taxon>
        <taxon>Parameciidae</taxon>
        <taxon>Paramecium</taxon>
    </lineage>
</organism>